<feature type="transmembrane region" description="Helical" evidence="7">
    <location>
        <begin position="274"/>
        <end position="298"/>
    </location>
</feature>
<dbReference type="Pfam" id="PF13440">
    <property type="entry name" value="Polysacc_synt_3"/>
    <property type="match status" value="1"/>
</dbReference>
<comment type="subcellular location">
    <subcellularLocation>
        <location evidence="1">Cell membrane</location>
        <topology evidence="1">Multi-pass membrane protein</topology>
    </subcellularLocation>
</comment>
<evidence type="ECO:0000313" key="8">
    <source>
        <dbReference type="EMBL" id="MCL1124906.1"/>
    </source>
</evidence>
<reference evidence="8 9" key="1">
    <citation type="submission" date="2022-01" db="EMBL/GenBank/DDBJ databases">
        <title>Whole genome-based taxonomy of the Shewanellaceae.</title>
        <authorList>
            <person name="Martin-Rodriguez A.J."/>
        </authorList>
    </citation>
    <scope>NUCLEOTIDE SEQUENCE [LARGE SCALE GENOMIC DNA]</scope>
    <source>
        <strain evidence="8 9">DSM 17177</strain>
    </source>
</reference>
<evidence type="ECO:0000313" key="9">
    <source>
        <dbReference type="Proteomes" id="UP001203423"/>
    </source>
</evidence>
<evidence type="ECO:0000256" key="6">
    <source>
        <dbReference type="ARBA" id="ARBA00023136"/>
    </source>
</evidence>
<evidence type="ECO:0000256" key="2">
    <source>
        <dbReference type="ARBA" id="ARBA00007430"/>
    </source>
</evidence>
<keyword evidence="6 7" id="KW-0472">Membrane</keyword>
<dbReference type="PANTHER" id="PTHR30250:SF10">
    <property type="entry name" value="LIPOPOLYSACCHARIDE BIOSYNTHESIS PROTEIN WZXC"/>
    <property type="match status" value="1"/>
</dbReference>
<name>A0ABT0LB22_9GAMM</name>
<keyword evidence="5 7" id="KW-1133">Transmembrane helix</keyword>
<evidence type="ECO:0000256" key="4">
    <source>
        <dbReference type="ARBA" id="ARBA00022692"/>
    </source>
</evidence>
<protein>
    <submittedName>
        <fullName evidence="8">Oligosaccharide flippase family protein</fullName>
    </submittedName>
</protein>
<dbReference type="RefSeq" id="WP_248940182.1">
    <property type="nucleotide sequence ID" value="NZ_JAKIKS010000034.1"/>
</dbReference>
<comment type="similarity">
    <text evidence="2">Belongs to the polysaccharide synthase family.</text>
</comment>
<dbReference type="Proteomes" id="UP001203423">
    <property type="component" value="Unassembled WGS sequence"/>
</dbReference>
<feature type="transmembrane region" description="Helical" evidence="7">
    <location>
        <begin position="347"/>
        <end position="365"/>
    </location>
</feature>
<sequence length="449" mass="50265">MPKFFKWPISFQSRSHNILGKSLFWLGSAQIMGRVVRLMSSIIIARLLTPENFGQIAIILTSFELICTPLRRLTTAALIKLSETDFIKALPNANKINWASSITAFLVMSLLSFLLAYYYQSNHFILPMLLMAISYLILPFGMLHVALNLRQNRMRIVGRAVLWQTVIDGLLTTILALIGLGIWAIIIPKVIVTFVWLWIHRYQNPLPSQTPIHTPNLSPALPVTHKTEQKTAYSTKAILKFGIPVGLSDITLAFRQNVDYLLVGYFLGVEALGIYFFAFNASLGISLGIIQSYGTALYSHLCQPSQETLQQKFRLSLKFIMMLTVPIIVLQTSLAPWYLPLVYGEKWLTAGALPIFIMLCLSGLVRPLGEAVSQFLLSNNQAPLNLKANIVLTLLLVVCISVASLWGLQAIALASLICYFITLPSFTYFLIRQQDKKISKMGKELPNDA</sequence>
<comment type="caution">
    <text evidence="8">The sequence shown here is derived from an EMBL/GenBank/DDBJ whole genome shotgun (WGS) entry which is preliminary data.</text>
</comment>
<feature type="transmembrane region" description="Helical" evidence="7">
    <location>
        <begin position="96"/>
        <end position="119"/>
    </location>
</feature>
<gene>
    <name evidence="8" type="ORF">L2764_10580</name>
</gene>
<feature type="transmembrane region" description="Helical" evidence="7">
    <location>
        <begin position="170"/>
        <end position="199"/>
    </location>
</feature>
<evidence type="ECO:0000256" key="5">
    <source>
        <dbReference type="ARBA" id="ARBA00022989"/>
    </source>
</evidence>
<evidence type="ECO:0000256" key="7">
    <source>
        <dbReference type="SAM" id="Phobius"/>
    </source>
</evidence>
<feature type="transmembrane region" description="Helical" evidence="7">
    <location>
        <begin position="386"/>
        <end position="406"/>
    </location>
</feature>
<keyword evidence="3" id="KW-1003">Cell membrane</keyword>
<keyword evidence="9" id="KW-1185">Reference proteome</keyword>
<feature type="transmembrane region" description="Helical" evidence="7">
    <location>
        <begin position="319"/>
        <end position="341"/>
    </location>
</feature>
<organism evidence="8 9">
    <name type="scientific">Shewanella surugensis</name>
    <dbReference type="NCBI Taxonomy" id="212020"/>
    <lineage>
        <taxon>Bacteria</taxon>
        <taxon>Pseudomonadati</taxon>
        <taxon>Pseudomonadota</taxon>
        <taxon>Gammaproteobacteria</taxon>
        <taxon>Alteromonadales</taxon>
        <taxon>Shewanellaceae</taxon>
        <taxon>Shewanella</taxon>
    </lineage>
</organism>
<proteinExistence type="inferred from homology"/>
<keyword evidence="4 7" id="KW-0812">Transmembrane</keyword>
<feature type="transmembrane region" description="Helical" evidence="7">
    <location>
        <begin position="412"/>
        <end position="431"/>
    </location>
</feature>
<evidence type="ECO:0000256" key="1">
    <source>
        <dbReference type="ARBA" id="ARBA00004651"/>
    </source>
</evidence>
<accession>A0ABT0LB22</accession>
<dbReference type="PANTHER" id="PTHR30250">
    <property type="entry name" value="PST FAMILY PREDICTED COLANIC ACID TRANSPORTER"/>
    <property type="match status" value="1"/>
</dbReference>
<dbReference type="InterPro" id="IPR050833">
    <property type="entry name" value="Poly_Biosynth_Transport"/>
</dbReference>
<dbReference type="EMBL" id="JAKIKS010000034">
    <property type="protein sequence ID" value="MCL1124906.1"/>
    <property type="molecule type" value="Genomic_DNA"/>
</dbReference>
<feature type="transmembrane region" description="Helical" evidence="7">
    <location>
        <begin position="125"/>
        <end position="149"/>
    </location>
</feature>
<evidence type="ECO:0000256" key="3">
    <source>
        <dbReference type="ARBA" id="ARBA00022475"/>
    </source>
</evidence>